<evidence type="ECO:0000256" key="1">
    <source>
        <dbReference type="ARBA" id="ARBA00022603"/>
    </source>
</evidence>
<keyword evidence="6" id="KW-1185">Reference proteome</keyword>
<feature type="binding site" evidence="4">
    <location>
        <position position="63"/>
    </location>
    <ligand>
        <name>S-adenosyl-L-methionine</name>
        <dbReference type="ChEBI" id="CHEBI:59789"/>
    </ligand>
</feature>
<name>A0A2A9HBV3_TEPT2</name>
<dbReference type="GO" id="GO:0043770">
    <property type="term" value="F:demethylmenaquinone methyltransferase activity"/>
    <property type="evidence" value="ECO:0007669"/>
    <property type="project" value="UniProtKB-UniRule"/>
</dbReference>
<dbReference type="PROSITE" id="PS51608">
    <property type="entry name" value="SAM_MT_UBIE"/>
    <property type="match status" value="1"/>
</dbReference>
<dbReference type="UniPathway" id="UPA00079">
    <property type="reaction ID" value="UER00169"/>
</dbReference>
<dbReference type="Proteomes" id="UP000223071">
    <property type="component" value="Unassembled WGS sequence"/>
</dbReference>
<evidence type="ECO:0000256" key="2">
    <source>
        <dbReference type="ARBA" id="ARBA00022679"/>
    </source>
</evidence>
<evidence type="ECO:0000313" key="5">
    <source>
        <dbReference type="EMBL" id="PFG73467.1"/>
    </source>
</evidence>
<keyword evidence="3 4" id="KW-0949">S-adenosyl-L-methionine</keyword>
<accession>A0A2A9HBV3</accession>
<keyword evidence="1 4" id="KW-0489">Methyltransferase</keyword>
<dbReference type="Pfam" id="PF01209">
    <property type="entry name" value="Ubie_methyltran"/>
    <property type="match status" value="1"/>
</dbReference>
<dbReference type="InterPro" id="IPR029063">
    <property type="entry name" value="SAM-dependent_MTases_sf"/>
</dbReference>
<sequence length="231" mass="25499">MAHLPPPEEKARAVRAMFDRISPSYDRVNRLMTFGADQRWRMALVERLAVSPADVVLDLACGTGDFVELCRARGALAVGLDFSRGMLQQAAARSGETAAWVQGDALRLPFRDGAFTVAVSGFALRNFVAIPPVLAELARVLEPGGRLGLLEVDRPGNPLVAAGHRLYFQKVVPRVGGLLADRAAYHYLPESAAYLPEETEMVRMLREAGFRRIRKRRPMFGAIQSITAERR</sequence>
<comment type="caution">
    <text evidence="4">Lacks conserved residue(s) required for the propagation of feature annotation.</text>
</comment>
<reference evidence="5 6" key="1">
    <citation type="submission" date="2017-09" db="EMBL/GenBank/DDBJ databases">
        <title>Sequencing the genomes of two abundant thermophiles in Great Basin hot springs: Thermocrinis jamiesonii and novel Chloroflexi Thermoflexus hugenholtzii.</title>
        <authorList>
            <person name="Hedlund B."/>
        </authorList>
    </citation>
    <scope>NUCLEOTIDE SEQUENCE [LARGE SCALE GENOMIC DNA]</scope>
    <source>
        <strain evidence="5 6">G233</strain>
    </source>
</reference>
<comment type="function">
    <text evidence="4">Methyltransferase required for the conversion of demethylmenaquinol (DMKH2) to menaquinol (MKH2).</text>
</comment>
<comment type="similarity">
    <text evidence="4">Belongs to the class I-like SAM-binding methyltransferase superfamily. MenG/UbiE family.</text>
</comment>
<keyword evidence="4" id="KW-0474">Menaquinone biosynthesis</keyword>
<feature type="binding site" evidence="4">
    <location>
        <position position="81"/>
    </location>
    <ligand>
        <name>S-adenosyl-L-methionine</name>
        <dbReference type="ChEBI" id="CHEBI:59789"/>
    </ligand>
</feature>
<dbReference type="SUPFAM" id="SSF53335">
    <property type="entry name" value="S-adenosyl-L-methionine-dependent methyltransferases"/>
    <property type="match status" value="1"/>
</dbReference>
<protein>
    <recommendedName>
        <fullName evidence="4">Demethylmenaquinone methyltransferase</fullName>
        <ecNumber evidence="4">2.1.1.163</ecNumber>
    </recommendedName>
</protein>
<gene>
    <name evidence="4" type="primary">menG</name>
    <name evidence="5" type="ORF">A9A59_0665</name>
</gene>
<dbReference type="GO" id="GO:0032259">
    <property type="term" value="P:methylation"/>
    <property type="evidence" value="ECO:0007669"/>
    <property type="project" value="UniProtKB-KW"/>
</dbReference>
<dbReference type="PANTHER" id="PTHR43591:SF24">
    <property type="entry name" value="2-METHOXY-6-POLYPRENYL-1,4-BENZOQUINOL METHYLASE, MITOCHONDRIAL"/>
    <property type="match status" value="1"/>
</dbReference>
<evidence type="ECO:0000256" key="3">
    <source>
        <dbReference type="ARBA" id="ARBA00022691"/>
    </source>
</evidence>
<dbReference type="AlphaFoldDB" id="A0A2A9HBV3"/>
<dbReference type="PANTHER" id="PTHR43591">
    <property type="entry name" value="METHYLTRANSFERASE"/>
    <property type="match status" value="1"/>
</dbReference>
<comment type="pathway">
    <text evidence="4">Quinol/quinone metabolism; menaquinone biosynthesis; menaquinol from 1,4-dihydroxy-2-naphthoate: step 2/2.</text>
</comment>
<dbReference type="CDD" id="cd02440">
    <property type="entry name" value="AdoMet_MTases"/>
    <property type="match status" value="1"/>
</dbReference>
<dbReference type="RefSeq" id="WP_098502923.1">
    <property type="nucleotide sequence ID" value="NZ_PDJQ01000001.1"/>
</dbReference>
<dbReference type="GO" id="GO:0009234">
    <property type="term" value="P:menaquinone biosynthetic process"/>
    <property type="evidence" value="ECO:0007669"/>
    <property type="project" value="UniProtKB-UniRule"/>
</dbReference>
<dbReference type="EMBL" id="PDJQ01000001">
    <property type="protein sequence ID" value="PFG73467.1"/>
    <property type="molecule type" value="Genomic_DNA"/>
</dbReference>
<dbReference type="EC" id="2.1.1.163" evidence="4"/>
<dbReference type="Gene3D" id="3.40.50.150">
    <property type="entry name" value="Vaccinia Virus protein VP39"/>
    <property type="match status" value="1"/>
</dbReference>
<feature type="binding site" evidence="4">
    <location>
        <begin position="104"/>
        <end position="105"/>
    </location>
    <ligand>
        <name>S-adenosyl-L-methionine</name>
        <dbReference type="ChEBI" id="CHEBI:59789"/>
    </ligand>
</feature>
<keyword evidence="2 4" id="KW-0808">Transferase</keyword>
<comment type="catalytic activity">
    <reaction evidence="4">
        <text>a 2-demethylmenaquinol + S-adenosyl-L-methionine = a menaquinol + S-adenosyl-L-homocysteine + H(+)</text>
        <dbReference type="Rhea" id="RHEA:42640"/>
        <dbReference type="Rhea" id="RHEA-COMP:9539"/>
        <dbReference type="Rhea" id="RHEA-COMP:9563"/>
        <dbReference type="ChEBI" id="CHEBI:15378"/>
        <dbReference type="ChEBI" id="CHEBI:18151"/>
        <dbReference type="ChEBI" id="CHEBI:55437"/>
        <dbReference type="ChEBI" id="CHEBI:57856"/>
        <dbReference type="ChEBI" id="CHEBI:59789"/>
        <dbReference type="EC" id="2.1.1.163"/>
    </reaction>
</comment>
<evidence type="ECO:0000313" key="6">
    <source>
        <dbReference type="Proteomes" id="UP000223071"/>
    </source>
</evidence>
<evidence type="ECO:0000256" key="4">
    <source>
        <dbReference type="HAMAP-Rule" id="MF_01813"/>
    </source>
</evidence>
<proteinExistence type="inferred from homology"/>
<comment type="caution">
    <text evidence="5">The sequence shown here is derived from an EMBL/GenBank/DDBJ whole genome shotgun (WGS) entry which is preliminary data.</text>
</comment>
<dbReference type="HAMAP" id="MF_01813">
    <property type="entry name" value="MenG_UbiE_methyltr"/>
    <property type="match status" value="1"/>
</dbReference>
<dbReference type="NCBIfam" id="TIGR01934">
    <property type="entry name" value="MenG_MenH_UbiE"/>
    <property type="match status" value="1"/>
</dbReference>
<organism evidence="5 6">
    <name type="scientific">Tepidiforma thermophila (strain KCTC 52669 / CGMCC 1.13589 / G233)</name>
    <dbReference type="NCBI Taxonomy" id="2761530"/>
    <lineage>
        <taxon>Bacteria</taxon>
        <taxon>Bacillati</taxon>
        <taxon>Chloroflexota</taxon>
        <taxon>Tepidiformia</taxon>
        <taxon>Tepidiformales</taxon>
        <taxon>Tepidiformaceae</taxon>
        <taxon>Tepidiforma</taxon>
    </lineage>
</organism>
<dbReference type="InterPro" id="IPR004033">
    <property type="entry name" value="UbiE/COQ5_MeTrFase"/>
</dbReference>